<sequence length="513" mass="58354">LGNQNMMLQKRSSIASWVSYVDMSSTPSRKTICTEVHKDASNIGGGATFKNYFTAFKWANQIVIADHDIQESNAEAYYSGFCRNPQINRIIAQIYETQIQGNFSIKLEHIPGKQNRDADLLSLSGHKEYLFKHPAAQYLQPDVPPEYANAISLIPSLLTYEAIIRRYQTLADKQHWRNEDGSVSPPTISSYLSALKFHHSRNSYDWAPVRNDGNSENDRCKSQTQTNDLLFWSVALTAFYRLAQLGELLPDRKLDGSKVPQLQALRFEYTNSGTFTTVQLARTKKHKAEIRSTLIINPTKDNLCPIKSLKATSFDAPAHPMHPTMGYCSTARRKQITHKIGSKITIKEYNKFLERQESSSYKYQRRDNGDVFVIDMSGYEHDLVVTLLQDYFKVPNNTIIDPPIIVGSDTFHYSPSGTGELIAADVSVYPNRNHVQQSRAPYPGLLQEIQKIICEVGNHQTTANWNAKCQLWINQVYVRFVLGIKLHKKRTTRDGQGRYHISMAARLWQQGVA</sequence>
<name>A0ACA9MTR7_9GLOM</name>
<comment type="caution">
    <text evidence="1">The sequence shown here is derived from an EMBL/GenBank/DDBJ whole genome shotgun (WGS) entry which is preliminary data.</text>
</comment>
<gene>
    <name evidence="1" type="ORF">DHETER_LOCUS7623</name>
</gene>
<feature type="non-terminal residue" evidence="1">
    <location>
        <position position="1"/>
    </location>
</feature>
<reference evidence="1" key="1">
    <citation type="submission" date="2021-06" db="EMBL/GenBank/DDBJ databases">
        <authorList>
            <person name="Kallberg Y."/>
            <person name="Tangrot J."/>
            <person name="Rosling A."/>
        </authorList>
    </citation>
    <scope>NUCLEOTIDE SEQUENCE</scope>
    <source>
        <strain evidence="1">IL203A</strain>
    </source>
</reference>
<accession>A0ACA9MTR7</accession>
<keyword evidence="2" id="KW-1185">Reference proteome</keyword>
<protein>
    <submittedName>
        <fullName evidence="1">7916_t:CDS:1</fullName>
    </submittedName>
</protein>
<dbReference type="EMBL" id="CAJVPU010011001">
    <property type="protein sequence ID" value="CAG8610702.1"/>
    <property type="molecule type" value="Genomic_DNA"/>
</dbReference>
<proteinExistence type="predicted"/>
<evidence type="ECO:0000313" key="1">
    <source>
        <dbReference type="EMBL" id="CAG8610702.1"/>
    </source>
</evidence>
<feature type="non-terminal residue" evidence="1">
    <location>
        <position position="513"/>
    </location>
</feature>
<evidence type="ECO:0000313" key="2">
    <source>
        <dbReference type="Proteomes" id="UP000789702"/>
    </source>
</evidence>
<dbReference type="Proteomes" id="UP000789702">
    <property type="component" value="Unassembled WGS sequence"/>
</dbReference>
<organism evidence="1 2">
    <name type="scientific">Dentiscutata heterogama</name>
    <dbReference type="NCBI Taxonomy" id="1316150"/>
    <lineage>
        <taxon>Eukaryota</taxon>
        <taxon>Fungi</taxon>
        <taxon>Fungi incertae sedis</taxon>
        <taxon>Mucoromycota</taxon>
        <taxon>Glomeromycotina</taxon>
        <taxon>Glomeromycetes</taxon>
        <taxon>Diversisporales</taxon>
        <taxon>Gigasporaceae</taxon>
        <taxon>Dentiscutata</taxon>
    </lineage>
</organism>